<dbReference type="InterPro" id="IPR029068">
    <property type="entry name" value="Glyas_Bleomycin-R_OHBP_Dase"/>
</dbReference>
<dbReference type="Pfam" id="PF00903">
    <property type="entry name" value="Glyoxalase"/>
    <property type="match status" value="1"/>
</dbReference>
<reference evidence="2 3" key="1">
    <citation type="submission" date="2019-06" db="EMBL/GenBank/DDBJ databases">
        <title>A complete genome sequence for Luteibacter pinisoli MAH-14.</title>
        <authorList>
            <person name="Baltrus D.A."/>
        </authorList>
    </citation>
    <scope>NUCLEOTIDE SEQUENCE [LARGE SCALE GENOMIC DNA]</scope>
    <source>
        <strain evidence="2 3">MAH-14</strain>
    </source>
</reference>
<dbReference type="PROSITE" id="PS51819">
    <property type="entry name" value="VOC"/>
    <property type="match status" value="1"/>
</dbReference>
<dbReference type="OrthoDB" id="9794917at2"/>
<dbReference type="InterPro" id="IPR004360">
    <property type="entry name" value="Glyas_Fos-R_dOase_dom"/>
</dbReference>
<dbReference type="Gene3D" id="3.10.180.10">
    <property type="entry name" value="2,3-Dihydroxybiphenyl 1,2-Dioxygenase, domain 1"/>
    <property type="match status" value="1"/>
</dbReference>
<evidence type="ECO:0000313" key="3">
    <source>
        <dbReference type="Proteomes" id="UP000316093"/>
    </source>
</evidence>
<dbReference type="KEGG" id="lpy:FIV34_09355"/>
<feature type="domain" description="VOC" evidence="1">
    <location>
        <begin position="16"/>
        <end position="152"/>
    </location>
</feature>
<accession>A0A4Y5Z2T3</accession>
<keyword evidence="3" id="KW-1185">Reference proteome</keyword>
<evidence type="ECO:0000259" key="1">
    <source>
        <dbReference type="PROSITE" id="PS51819"/>
    </source>
</evidence>
<dbReference type="InterPro" id="IPR037523">
    <property type="entry name" value="VOC_core"/>
</dbReference>
<proteinExistence type="predicted"/>
<protein>
    <submittedName>
        <fullName evidence="2">Glyoxalase</fullName>
    </submittedName>
</protein>
<dbReference type="SUPFAM" id="SSF54593">
    <property type="entry name" value="Glyoxalase/Bleomycin resistance protein/Dihydroxybiphenyl dioxygenase"/>
    <property type="match status" value="1"/>
</dbReference>
<gene>
    <name evidence="2" type="ORF">FIV34_09355</name>
</gene>
<name>A0A4Y5Z2T3_9GAMM</name>
<dbReference type="RefSeq" id="WP_139981893.1">
    <property type="nucleotide sequence ID" value="NZ_CP041046.1"/>
</dbReference>
<dbReference type="EMBL" id="CP041046">
    <property type="protein sequence ID" value="QDE39397.1"/>
    <property type="molecule type" value="Genomic_DNA"/>
</dbReference>
<organism evidence="2 3">
    <name type="scientific">Luteibacter pinisoli</name>
    <dbReference type="NCBI Taxonomy" id="2589080"/>
    <lineage>
        <taxon>Bacteria</taxon>
        <taxon>Pseudomonadati</taxon>
        <taxon>Pseudomonadota</taxon>
        <taxon>Gammaproteobacteria</taxon>
        <taxon>Lysobacterales</taxon>
        <taxon>Rhodanobacteraceae</taxon>
        <taxon>Luteibacter</taxon>
    </lineage>
</organism>
<evidence type="ECO:0000313" key="2">
    <source>
        <dbReference type="EMBL" id="QDE39397.1"/>
    </source>
</evidence>
<sequence>MTTTPANHAPFPFPLTLEIVVIPVSDVERAKAFYSQLGWRLDADFANDKGFRVIQFTPPQSHCSVMFGDKMTGATAGSVRGLHLVARDVVAVREELNRRGIETSDVFHDADGLFHHGGNHNRVSGPNPQRKSYGSFVSFNDPDGNEWIVQEITERLPGRLWD</sequence>
<dbReference type="Proteomes" id="UP000316093">
    <property type="component" value="Chromosome"/>
</dbReference>
<dbReference type="AlphaFoldDB" id="A0A4Y5Z2T3"/>